<protein>
    <submittedName>
        <fullName evidence="2">Uncharacterized protein</fullName>
    </submittedName>
</protein>
<sequence>MATLPIADSTSESESPAPTSNNALRKRARRQRRGDDKRRRFGAQDQIRMKHGLARPSEATVRGKLAQVAARELNRIRSTNAIKHAAIPNPNYKKGADVPQYAAIRILNCVDEPGQERLLGLAQVH</sequence>
<keyword evidence="3" id="KW-1185">Reference proteome</keyword>
<gene>
    <name evidence="2" type="ORF">BDW02DRAFT_603673</name>
</gene>
<dbReference type="AlphaFoldDB" id="A0A6A5K446"/>
<organism evidence="2 3">
    <name type="scientific">Decorospora gaudefroyi</name>
    <dbReference type="NCBI Taxonomy" id="184978"/>
    <lineage>
        <taxon>Eukaryota</taxon>
        <taxon>Fungi</taxon>
        <taxon>Dikarya</taxon>
        <taxon>Ascomycota</taxon>
        <taxon>Pezizomycotina</taxon>
        <taxon>Dothideomycetes</taxon>
        <taxon>Pleosporomycetidae</taxon>
        <taxon>Pleosporales</taxon>
        <taxon>Pleosporineae</taxon>
        <taxon>Pleosporaceae</taxon>
        <taxon>Decorospora</taxon>
    </lineage>
</organism>
<reference evidence="2" key="1">
    <citation type="submission" date="2020-01" db="EMBL/GenBank/DDBJ databases">
        <authorList>
            <consortium name="DOE Joint Genome Institute"/>
            <person name="Haridas S."/>
            <person name="Albert R."/>
            <person name="Binder M."/>
            <person name="Bloem J."/>
            <person name="Labutti K."/>
            <person name="Salamov A."/>
            <person name="Andreopoulos B."/>
            <person name="Baker S.E."/>
            <person name="Barry K."/>
            <person name="Bills G."/>
            <person name="Bluhm B.H."/>
            <person name="Cannon C."/>
            <person name="Castanera R."/>
            <person name="Culley D.E."/>
            <person name="Daum C."/>
            <person name="Ezra D."/>
            <person name="Gonzalez J.B."/>
            <person name="Henrissat B."/>
            <person name="Kuo A."/>
            <person name="Liang C."/>
            <person name="Lipzen A."/>
            <person name="Lutzoni F."/>
            <person name="Magnuson J."/>
            <person name="Mondo S."/>
            <person name="Nolan M."/>
            <person name="Ohm R."/>
            <person name="Pangilinan J."/>
            <person name="Park H.-J."/>
            <person name="Ramirez L."/>
            <person name="Alfaro M."/>
            <person name="Sun H."/>
            <person name="Tritt A."/>
            <person name="Yoshinaga Y."/>
            <person name="Zwiers L.-H."/>
            <person name="Turgeon B.G."/>
            <person name="Goodwin S.B."/>
            <person name="Spatafora J.W."/>
            <person name="Crous P.W."/>
            <person name="Grigoriev I.V."/>
        </authorList>
    </citation>
    <scope>NUCLEOTIDE SEQUENCE</scope>
    <source>
        <strain evidence="2">P77</strain>
    </source>
</reference>
<dbReference type="EMBL" id="ML975631">
    <property type="protein sequence ID" value="KAF1828183.1"/>
    <property type="molecule type" value="Genomic_DNA"/>
</dbReference>
<feature type="compositionally biased region" description="Low complexity" evidence="1">
    <location>
        <begin position="7"/>
        <end position="22"/>
    </location>
</feature>
<name>A0A6A5K446_9PLEO</name>
<accession>A0A6A5K446</accession>
<feature type="region of interest" description="Disordered" evidence="1">
    <location>
        <begin position="1"/>
        <end position="47"/>
    </location>
</feature>
<evidence type="ECO:0000313" key="3">
    <source>
        <dbReference type="Proteomes" id="UP000800040"/>
    </source>
</evidence>
<evidence type="ECO:0000256" key="1">
    <source>
        <dbReference type="SAM" id="MobiDB-lite"/>
    </source>
</evidence>
<evidence type="ECO:0000313" key="2">
    <source>
        <dbReference type="EMBL" id="KAF1828183.1"/>
    </source>
</evidence>
<proteinExistence type="predicted"/>
<dbReference type="Proteomes" id="UP000800040">
    <property type="component" value="Unassembled WGS sequence"/>
</dbReference>